<organism evidence="4 5">
    <name type="scientific">Aspergillus glaucus CBS 516.65</name>
    <dbReference type="NCBI Taxonomy" id="1160497"/>
    <lineage>
        <taxon>Eukaryota</taxon>
        <taxon>Fungi</taxon>
        <taxon>Dikarya</taxon>
        <taxon>Ascomycota</taxon>
        <taxon>Pezizomycotina</taxon>
        <taxon>Eurotiomycetes</taxon>
        <taxon>Eurotiomycetidae</taxon>
        <taxon>Eurotiales</taxon>
        <taxon>Aspergillaceae</taxon>
        <taxon>Aspergillus</taxon>
        <taxon>Aspergillus subgen. Aspergillus</taxon>
    </lineage>
</organism>
<dbReference type="OrthoDB" id="294295at2759"/>
<dbReference type="GO" id="GO:0044550">
    <property type="term" value="P:secondary metabolite biosynthetic process"/>
    <property type="evidence" value="ECO:0007669"/>
    <property type="project" value="UniProtKB-ARBA"/>
</dbReference>
<dbReference type="PANTHER" id="PTHR43639:SF1">
    <property type="entry name" value="SHORT-CHAIN DEHYDROGENASE_REDUCTASE FAMILY PROTEIN"/>
    <property type="match status" value="1"/>
</dbReference>
<dbReference type="SUPFAM" id="SSF51735">
    <property type="entry name" value="NAD(P)-binding Rossmann-fold domains"/>
    <property type="match status" value="1"/>
</dbReference>
<keyword evidence="2" id="KW-0521">NADP</keyword>
<dbReference type="VEuPathDB" id="FungiDB:ASPGLDRAFT_117993"/>
<dbReference type="GeneID" id="34456181"/>
<evidence type="ECO:0000313" key="4">
    <source>
        <dbReference type="EMBL" id="OJJ87673.1"/>
    </source>
</evidence>
<dbReference type="PANTHER" id="PTHR43639">
    <property type="entry name" value="OXIDOREDUCTASE, SHORT-CHAIN DEHYDROGENASE/REDUCTASE FAMILY (AFU_ORTHOLOGUE AFUA_5G02870)"/>
    <property type="match status" value="1"/>
</dbReference>
<dbReference type="GO" id="GO:0016491">
    <property type="term" value="F:oxidoreductase activity"/>
    <property type="evidence" value="ECO:0007669"/>
    <property type="project" value="UniProtKB-KW"/>
</dbReference>
<gene>
    <name evidence="4" type="ORF">ASPGLDRAFT_117993</name>
</gene>
<reference evidence="5" key="1">
    <citation type="journal article" date="2017" name="Genome Biol.">
        <title>Comparative genomics reveals high biological diversity and specific adaptations in the industrially and medically important fungal genus Aspergillus.</title>
        <authorList>
            <person name="de Vries R.P."/>
            <person name="Riley R."/>
            <person name="Wiebenga A."/>
            <person name="Aguilar-Osorio G."/>
            <person name="Amillis S."/>
            <person name="Uchima C.A."/>
            <person name="Anderluh G."/>
            <person name="Asadollahi M."/>
            <person name="Askin M."/>
            <person name="Barry K."/>
            <person name="Battaglia E."/>
            <person name="Bayram O."/>
            <person name="Benocci T."/>
            <person name="Braus-Stromeyer S.A."/>
            <person name="Caldana C."/>
            <person name="Canovas D."/>
            <person name="Cerqueira G.C."/>
            <person name="Chen F."/>
            <person name="Chen W."/>
            <person name="Choi C."/>
            <person name="Clum A."/>
            <person name="Dos Santos R.A."/>
            <person name="Damasio A.R."/>
            <person name="Diallinas G."/>
            <person name="Emri T."/>
            <person name="Fekete E."/>
            <person name="Flipphi M."/>
            <person name="Freyberg S."/>
            <person name="Gallo A."/>
            <person name="Gournas C."/>
            <person name="Habgood R."/>
            <person name="Hainaut M."/>
            <person name="Harispe M.L."/>
            <person name="Henrissat B."/>
            <person name="Hilden K.S."/>
            <person name="Hope R."/>
            <person name="Hossain A."/>
            <person name="Karabika E."/>
            <person name="Karaffa L."/>
            <person name="Karanyi Z."/>
            <person name="Krasevec N."/>
            <person name="Kuo A."/>
            <person name="Kusch H."/>
            <person name="LaButti K."/>
            <person name="Lagendijk E.L."/>
            <person name="Lapidus A."/>
            <person name="Levasseur A."/>
            <person name="Lindquist E."/>
            <person name="Lipzen A."/>
            <person name="Logrieco A.F."/>
            <person name="MacCabe A."/>
            <person name="Maekelae M.R."/>
            <person name="Malavazi I."/>
            <person name="Melin P."/>
            <person name="Meyer V."/>
            <person name="Mielnichuk N."/>
            <person name="Miskei M."/>
            <person name="Molnar A.P."/>
            <person name="Mule G."/>
            <person name="Ngan C.Y."/>
            <person name="Orejas M."/>
            <person name="Orosz E."/>
            <person name="Ouedraogo J.P."/>
            <person name="Overkamp K.M."/>
            <person name="Park H.-S."/>
            <person name="Perrone G."/>
            <person name="Piumi F."/>
            <person name="Punt P.J."/>
            <person name="Ram A.F."/>
            <person name="Ramon A."/>
            <person name="Rauscher S."/>
            <person name="Record E."/>
            <person name="Riano-Pachon D.M."/>
            <person name="Robert V."/>
            <person name="Roehrig J."/>
            <person name="Ruller R."/>
            <person name="Salamov A."/>
            <person name="Salih N.S."/>
            <person name="Samson R.A."/>
            <person name="Sandor E."/>
            <person name="Sanguinetti M."/>
            <person name="Schuetze T."/>
            <person name="Sepcic K."/>
            <person name="Shelest E."/>
            <person name="Sherlock G."/>
            <person name="Sophianopoulou V."/>
            <person name="Squina F.M."/>
            <person name="Sun H."/>
            <person name="Susca A."/>
            <person name="Todd R.B."/>
            <person name="Tsang A."/>
            <person name="Unkles S.E."/>
            <person name="van de Wiele N."/>
            <person name="van Rossen-Uffink D."/>
            <person name="Oliveira J.V."/>
            <person name="Vesth T.C."/>
            <person name="Visser J."/>
            <person name="Yu J.-H."/>
            <person name="Zhou M."/>
            <person name="Andersen M.R."/>
            <person name="Archer D.B."/>
            <person name="Baker S.E."/>
            <person name="Benoit I."/>
            <person name="Brakhage A.A."/>
            <person name="Braus G.H."/>
            <person name="Fischer R."/>
            <person name="Frisvad J.C."/>
            <person name="Goldman G.H."/>
            <person name="Houbraken J."/>
            <person name="Oakley B."/>
            <person name="Pocsi I."/>
            <person name="Scazzocchio C."/>
            <person name="Seiboth B."/>
            <person name="vanKuyk P.A."/>
            <person name="Wortman J."/>
            <person name="Dyer P.S."/>
            <person name="Grigoriev I.V."/>
        </authorList>
    </citation>
    <scope>NUCLEOTIDE SEQUENCE [LARGE SCALE GENOMIC DNA]</scope>
    <source>
        <strain evidence="5">CBS 516.65</strain>
    </source>
</reference>
<dbReference type="InterPro" id="IPR002347">
    <property type="entry name" value="SDR_fam"/>
</dbReference>
<dbReference type="PROSITE" id="PS00061">
    <property type="entry name" value="ADH_SHORT"/>
    <property type="match status" value="1"/>
</dbReference>
<evidence type="ECO:0000256" key="3">
    <source>
        <dbReference type="ARBA" id="ARBA00023002"/>
    </source>
</evidence>
<sequence length="176" mass="18921">EYGKIDCLVNTAGTTYHNKPTLDVTEEESNRCFDVNVKGIFHATQSLIPIFKENPSKESSIVNIGSVGATRPRARLVWYNASKKAVCNVTKGLAAEYGPFGIRVNSVCPLLGVTGLFKAFTGVEDTPANMANFTSNVPLGRLCEAVDVANACLFLASDESRFIMGINLEVDGGRAI</sequence>
<dbReference type="Pfam" id="PF13561">
    <property type="entry name" value="adh_short_C2"/>
    <property type="match status" value="1"/>
</dbReference>
<proteinExistence type="inferred from homology"/>
<evidence type="ECO:0000313" key="5">
    <source>
        <dbReference type="Proteomes" id="UP000184300"/>
    </source>
</evidence>
<dbReference type="InterPro" id="IPR020904">
    <property type="entry name" value="Sc_DH/Rdtase_CS"/>
</dbReference>
<evidence type="ECO:0000256" key="2">
    <source>
        <dbReference type="ARBA" id="ARBA00022857"/>
    </source>
</evidence>
<accession>A0A1L9VUS8</accession>
<dbReference type="EMBL" id="KV878890">
    <property type="protein sequence ID" value="OJJ87673.1"/>
    <property type="molecule type" value="Genomic_DNA"/>
</dbReference>
<dbReference type="AlphaFoldDB" id="A0A1L9VUS8"/>
<dbReference type="PRINTS" id="PR00081">
    <property type="entry name" value="GDHRDH"/>
</dbReference>
<keyword evidence="3" id="KW-0560">Oxidoreductase</keyword>
<dbReference type="InterPro" id="IPR036291">
    <property type="entry name" value="NAD(P)-bd_dom_sf"/>
</dbReference>
<protein>
    <recommendedName>
        <fullName evidence="6">Oxidoreductase</fullName>
    </recommendedName>
</protein>
<dbReference type="PRINTS" id="PR00080">
    <property type="entry name" value="SDRFAMILY"/>
</dbReference>
<dbReference type="Proteomes" id="UP000184300">
    <property type="component" value="Unassembled WGS sequence"/>
</dbReference>
<feature type="non-terminal residue" evidence="4">
    <location>
        <position position="1"/>
    </location>
</feature>
<dbReference type="RefSeq" id="XP_022404356.1">
    <property type="nucleotide sequence ID" value="XM_022539920.1"/>
</dbReference>
<evidence type="ECO:0000256" key="1">
    <source>
        <dbReference type="ARBA" id="ARBA00006484"/>
    </source>
</evidence>
<dbReference type="Gene3D" id="3.40.50.720">
    <property type="entry name" value="NAD(P)-binding Rossmann-like Domain"/>
    <property type="match status" value="1"/>
</dbReference>
<evidence type="ECO:0008006" key="6">
    <source>
        <dbReference type="Google" id="ProtNLM"/>
    </source>
</evidence>
<keyword evidence="5" id="KW-1185">Reference proteome</keyword>
<comment type="similarity">
    <text evidence="1">Belongs to the short-chain dehydrogenases/reductases (SDR) family.</text>
</comment>
<name>A0A1L9VUS8_ASPGL</name>